<evidence type="ECO:0000259" key="1">
    <source>
        <dbReference type="Pfam" id="PF20209"/>
    </source>
</evidence>
<dbReference type="InterPro" id="IPR046700">
    <property type="entry name" value="DUF6570"/>
</dbReference>
<proteinExistence type="predicted"/>
<name>A0A0D0BWI9_9AGAR</name>
<reference evidence="2 3" key="1">
    <citation type="submission" date="2014-04" db="EMBL/GenBank/DDBJ databases">
        <title>Evolutionary Origins and Diversification of the Mycorrhizal Mutualists.</title>
        <authorList>
            <consortium name="DOE Joint Genome Institute"/>
            <consortium name="Mycorrhizal Genomics Consortium"/>
            <person name="Kohler A."/>
            <person name="Kuo A."/>
            <person name="Nagy L.G."/>
            <person name="Floudas D."/>
            <person name="Copeland A."/>
            <person name="Barry K.W."/>
            <person name="Cichocki N."/>
            <person name="Veneault-Fourrey C."/>
            <person name="LaButti K."/>
            <person name="Lindquist E.A."/>
            <person name="Lipzen A."/>
            <person name="Lundell T."/>
            <person name="Morin E."/>
            <person name="Murat C."/>
            <person name="Riley R."/>
            <person name="Ohm R."/>
            <person name="Sun H."/>
            <person name="Tunlid A."/>
            <person name="Henrissat B."/>
            <person name="Grigoriev I.V."/>
            <person name="Hibbett D.S."/>
            <person name="Martin F."/>
        </authorList>
    </citation>
    <scope>NUCLEOTIDE SEQUENCE [LARGE SCALE GENOMIC DNA]</scope>
    <source>
        <strain evidence="2 3">FD-317 M1</strain>
    </source>
</reference>
<feature type="non-terminal residue" evidence="2">
    <location>
        <position position="173"/>
    </location>
</feature>
<dbReference type="HOGENOM" id="CLU_131871_0_0_1"/>
<feature type="domain" description="DUF6570" evidence="1">
    <location>
        <begin position="101"/>
        <end position="171"/>
    </location>
</feature>
<accession>A0A0D0BWI9</accession>
<dbReference type="AlphaFoldDB" id="A0A0D0BWI9"/>
<dbReference type="EMBL" id="KN834820">
    <property type="protein sequence ID" value="KIK54044.1"/>
    <property type="molecule type" value="Genomic_DNA"/>
</dbReference>
<keyword evidence="3" id="KW-1185">Reference proteome</keyword>
<dbReference type="Proteomes" id="UP000053593">
    <property type="component" value="Unassembled WGS sequence"/>
</dbReference>
<organism evidence="2 3">
    <name type="scientific">Collybiopsis luxurians FD-317 M1</name>
    <dbReference type="NCBI Taxonomy" id="944289"/>
    <lineage>
        <taxon>Eukaryota</taxon>
        <taxon>Fungi</taxon>
        <taxon>Dikarya</taxon>
        <taxon>Basidiomycota</taxon>
        <taxon>Agaricomycotina</taxon>
        <taxon>Agaricomycetes</taxon>
        <taxon>Agaricomycetidae</taxon>
        <taxon>Agaricales</taxon>
        <taxon>Marasmiineae</taxon>
        <taxon>Omphalotaceae</taxon>
        <taxon>Collybiopsis</taxon>
        <taxon>Collybiopsis luxurians</taxon>
    </lineage>
</organism>
<dbReference type="OrthoDB" id="3202965at2759"/>
<dbReference type="Pfam" id="PF20209">
    <property type="entry name" value="DUF6570"/>
    <property type="match status" value="1"/>
</dbReference>
<evidence type="ECO:0000313" key="2">
    <source>
        <dbReference type="EMBL" id="KIK54044.1"/>
    </source>
</evidence>
<feature type="non-terminal residue" evidence="2">
    <location>
        <position position="1"/>
    </location>
</feature>
<sequence>DFLPKPICQDHVDNVIRRFAAASHPSKFEEGGCSVCGQLCVLSDLSALSKIANMIHILEADGVTRQPRLSLTEPVQERKGPMLDSTCNRMVCSSCRLSIHQGKVPQYALCKGLWLGEVPPELQELTFYECILISCVRHSKCFICIQQGCMKGEHSKLITNVIAYENPTPKIYD</sequence>
<gene>
    <name evidence="2" type="ORF">GYMLUDRAFT_138704</name>
</gene>
<evidence type="ECO:0000313" key="3">
    <source>
        <dbReference type="Proteomes" id="UP000053593"/>
    </source>
</evidence>
<protein>
    <recommendedName>
        <fullName evidence="1">DUF6570 domain-containing protein</fullName>
    </recommendedName>
</protein>